<keyword evidence="2" id="KW-1185">Reference proteome</keyword>
<feature type="non-terminal residue" evidence="1">
    <location>
        <position position="102"/>
    </location>
</feature>
<accession>A0ABV0V8H7</accession>
<name>A0ABV0V8H7_9TELE</name>
<gene>
    <name evidence="1" type="ORF">ILYODFUR_034238</name>
</gene>
<sequence>SSLAMGNVTLSMPVEMDVPRSSLPKGVWATGSSSCWTFSKMNTCQSGEKRMRLHLKLGSKFRSIVRKSRPSSTSWDLVFHPDSRRLCPARNNGLFLHIFQNS</sequence>
<evidence type="ECO:0000313" key="2">
    <source>
        <dbReference type="Proteomes" id="UP001482620"/>
    </source>
</evidence>
<dbReference type="EMBL" id="JAHRIQ010098781">
    <property type="protein sequence ID" value="MEQ2253636.1"/>
    <property type="molecule type" value="Genomic_DNA"/>
</dbReference>
<reference evidence="1 2" key="1">
    <citation type="submission" date="2021-06" db="EMBL/GenBank/DDBJ databases">
        <authorList>
            <person name="Palmer J.M."/>
        </authorList>
    </citation>
    <scope>NUCLEOTIDE SEQUENCE [LARGE SCALE GENOMIC DNA]</scope>
    <source>
        <strain evidence="2">if_2019</strain>
        <tissue evidence="1">Muscle</tissue>
    </source>
</reference>
<organism evidence="1 2">
    <name type="scientific">Ilyodon furcidens</name>
    <name type="common">goldbreast splitfin</name>
    <dbReference type="NCBI Taxonomy" id="33524"/>
    <lineage>
        <taxon>Eukaryota</taxon>
        <taxon>Metazoa</taxon>
        <taxon>Chordata</taxon>
        <taxon>Craniata</taxon>
        <taxon>Vertebrata</taxon>
        <taxon>Euteleostomi</taxon>
        <taxon>Actinopterygii</taxon>
        <taxon>Neopterygii</taxon>
        <taxon>Teleostei</taxon>
        <taxon>Neoteleostei</taxon>
        <taxon>Acanthomorphata</taxon>
        <taxon>Ovalentaria</taxon>
        <taxon>Atherinomorphae</taxon>
        <taxon>Cyprinodontiformes</taxon>
        <taxon>Goodeidae</taxon>
        <taxon>Ilyodon</taxon>
    </lineage>
</organism>
<evidence type="ECO:0000313" key="1">
    <source>
        <dbReference type="EMBL" id="MEQ2253636.1"/>
    </source>
</evidence>
<proteinExistence type="predicted"/>
<feature type="non-terminal residue" evidence="1">
    <location>
        <position position="1"/>
    </location>
</feature>
<protein>
    <submittedName>
        <fullName evidence="1">Uncharacterized protein</fullName>
    </submittedName>
</protein>
<dbReference type="Proteomes" id="UP001482620">
    <property type="component" value="Unassembled WGS sequence"/>
</dbReference>
<comment type="caution">
    <text evidence="1">The sequence shown here is derived from an EMBL/GenBank/DDBJ whole genome shotgun (WGS) entry which is preliminary data.</text>
</comment>